<proteinExistence type="predicted"/>
<feature type="domain" description="HTH tetR-type" evidence="3">
    <location>
        <begin position="9"/>
        <end position="69"/>
    </location>
</feature>
<dbReference type="InterPro" id="IPR001647">
    <property type="entry name" value="HTH_TetR"/>
</dbReference>
<dbReference type="PROSITE" id="PS50977">
    <property type="entry name" value="HTH_TETR_2"/>
    <property type="match status" value="1"/>
</dbReference>
<dbReference type="Pfam" id="PF14246">
    <property type="entry name" value="TetR_C_7"/>
    <property type="match status" value="1"/>
</dbReference>
<dbReference type="Gene3D" id="1.10.10.60">
    <property type="entry name" value="Homeodomain-like"/>
    <property type="match status" value="1"/>
</dbReference>
<feature type="DNA-binding region" description="H-T-H motif" evidence="2">
    <location>
        <begin position="32"/>
        <end position="51"/>
    </location>
</feature>
<sequence length="205" mass="22390">MTHGHTMNSKKREIILNAATELFLESGYSRVSVDAIIARVGGSKRTIYSYFGDKDGLFSAIVHNLCDKIVSPLTDLDLRGLPPGQALKQLSETFFDVVLAPNTLELHRLVVAEAPRFPDAAKAFFASAPSVSYRCLANYFAWAQDEGLIKPGDSHQRAALFLDALTGDIQLRCLLGLVSEPDRARLAAAADEAVDIFLHGLMSNR</sequence>
<dbReference type="PANTHER" id="PTHR30055:SF146">
    <property type="entry name" value="HTH-TYPE TRANSCRIPTIONAL DUAL REGULATOR CECR"/>
    <property type="match status" value="1"/>
</dbReference>
<comment type="caution">
    <text evidence="4">The sequence shown here is derived from an EMBL/GenBank/DDBJ whole genome shotgun (WGS) entry which is preliminary data.</text>
</comment>
<dbReference type="InterPro" id="IPR050109">
    <property type="entry name" value="HTH-type_TetR-like_transc_reg"/>
</dbReference>
<dbReference type="EMBL" id="JABFUC010000012">
    <property type="protein sequence ID" value="MCG6658933.1"/>
    <property type="molecule type" value="Genomic_DNA"/>
</dbReference>
<dbReference type="SUPFAM" id="SSF48498">
    <property type="entry name" value="Tetracyclin repressor-like, C-terminal domain"/>
    <property type="match status" value="1"/>
</dbReference>
<keyword evidence="1 2" id="KW-0238">DNA-binding</keyword>
<dbReference type="PANTHER" id="PTHR30055">
    <property type="entry name" value="HTH-TYPE TRANSCRIPTIONAL REGULATOR RUTR"/>
    <property type="match status" value="1"/>
</dbReference>
<dbReference type="Pfam" id="PF00440">
    <property type="entry name" value="TetR_N"/>
    <property type="match status" value="1"/>
</dbReference>
<evidence type="ECO:0000256" key="1">
    <source>
        <dbReference type="ARBA" id="ARBA00023125"/>
    </source>
</evidence>
<organism evidence="4 5">
    <name type="scientific">Billgrantia campisalis</name>
    <dbReference type="NCBI Taxonomy" id="74661"/>
    <lineage>
        <taxon>Bacteria</taxon>
        <taxon>Pseudomonadati</taxon>
        <taxon>Pseudomonadota</taxon>
        <taxon>Gammaproteobacteria</taxon>
        <taxon>Oceanospirillales</taxon>
        <taxon>Halomonadaceae</taxon>
        <taxon>Billgrantia</taxon>
    </lineage>
</organism>
<reference evidence="4 5" key="1">
    <citation type="submission" date="2020-05" db="EMBL/GenBank/DDBJ databases">
        <title>Comparative genomic analysis of denitrifying bacteria from Halomonas genus.</title>
        <authorList>
            <person name="Wang L."/>
            <person name="Shao Z."/>
        </authorList>
    </citation>
    <scope>NUCLEOTIDE SEQUENCE [LARGE SCALE GENOMIC DNA]</scope>
    <source>
        <strain evidence="4 5">A4</strain>
    </source>
</reference>
<gene>
    <name evidence="4" type="ORF">HOP52_14325</name>
</gene>
<evidence type="ECO:0000256" key="2">
    <source>
        <dbReference type="PROSITE-ProRule" id="PRU00335"/>
    </source>
</evidence>
<dbReference type="Gene3D" id="1.10.357.10">
    <property type="entry name" value="Tetracycline Repressor, domain 2"/>
    <property type="match status" value="1"/>
</dbReference>
<accession>A0ABS9PB01</accession>
<dbReference type="PRINTS" id="PR00455">
    <property type="entry name" value="HTHTETR"/>
</dbReference>
<dbReference type="Proteomes" id="UP000814385">
    <property type="component" value="Unassembled WGS sequence"/>
</dbReference>
<evidence type="ECO:0000313" key="5">
    <source>
        <dbReference type="Proteomes" id="UP000814385"/>
    </source>
</evidence>
<dbReference type="InterPro" id="IPR009057">
    <property type="entry name" value="Homeodomain-like_sf"/>
</dbReference>
<name>A0ABS9PB01_9GAMM</name>
<evidence type="ECO:0000259" key="3">
    <source>
        <dbReference type="PROSITE" id="PS50977"/>
    </source>
</evidence>
<dbReference type="InterPro" id="IPR036271">
    <property type="entry name" value="Tet_transcr_reg_TetR-rel_C_sf"/>
</dbReference>
<keyword evidence="5" id="KW-1185">Reference proteome</keyword>
<protein>
    <submittedName>
        <fullName evidence="4">TetR/AcrR family transcriptional regulator</fullName>
    </submittedName>
</protein>
<dbReference type="InterPro" id="IPR039536">
    <property type="entry name" value="TetR_C_Proteobacteria"/>
</dbReference>
<dbReference type="SUPFAM" id="SSF46689">
    <property type="entry name" value="Homeodomain-like"/>
    <property type="match status" value="1"/>
</dbReference>
<evidence type="ECO:0000313" key="4">
    <source>
        <dbReference type="EMBL" id="MCG6658933.1"/>
    </source>
</evidence>